<evidence type="ECO:0000259" key="2">
    <source>
        <dbReference type="PROSITE" id="PS50948"/>
    </source>
</evidence>
<gene>
    <name evidence="3" type="primary">Bm2491</name>
    <name evidence="3" type="ORF">BM_BM2491</name>
</gene>
<dbReference type="OrthoDB" id="5838071at2759"/>
<evidence type="ECO:0000256" key="1">
    <source>
        <dbReference type="SAM" id="Phobius"/>
    </source>
</evidence>
<dbReference type="CTD" id="66059582"/>
<dbReference type="EMBL" id="CAAKNF010000193">
    <property type="protein sequence ID" value="VIO95036.1"/>
    <property type="molecule type" value="Genomic_DNA"/>
</dbReference>
<dbReference type="RefSeq" id="XP_042935404.1">
    <property type="nucleotide sequence ID" value="XM_043079470.1"/>
</dbReference>
<dbReference type="Pfam" id="PF00024">
    <property type="entry name" value="PAN_1"/>
    <property type="match status" value="1"/>
</dbReference>
<dbReference type="Gene3D" id="3.50.4.10">
    <property type="entry name" value="Hepatocyte Growth Factor"/>
    <property type="match status" value="1"/>
</dbReference>
<dbReference type="GeneID" id="66059582"/>
<reference evidence="3" key="1">
    <citation type="submission" date="2019-04" db="EMBL/GenBank/DDBJ databases">
        <authorList>
            <person name="Howe K."/>
            <person name="Paulini M."/>
            <person name="Williams G."/>
        </authorList>
    </citation>
    <scope>NUCLEOTIDE SEQUENCE [LARGE SCALE GENOMIC DNA]</scope>
    <source>
        <strain evidence="3">FR3</strain>
    </source>
</reference>
<dbReference type="PROSITE" id="PS50948">
    <property type="entry name" value="PAN"/>
    <property type="match status" value="1"/>
</dbReference>
<sequence>LVECLMTCAISHQVYKTKCYSVNWFKNTRTCYLHTTETDINNLKVTTASDFFLNNCAGIKYLNLIILFAHILFFIFQKKKKKN</sequence>
<keyword evidence="1" id="KW-0472">Membrane</keyword>
<organism evidence="3">
    <name type="scientific">Brugia malayi</name>
    <name type="common">Filarial nematode worm</name>
    <dbReference type="NCBI Taxonomy" id="6279"/>
    <lineage>
        <taxon>Eukaryota</taxon>
        <taxon>Metazoa</taxon>
        <taxon>Ecdysozoa</taxon>
        <taxon>Nematoda</taxon>
        <taxon>Chromadorea</taxon>
        <taxon>Rhabditida</taxon>
        <taxon>Spirurina</taxon>
        <taxon>Spiruromorpha</taxon>
        <taxon>Filarioidea</taxon>
        <taxon>Onchocercidae</taxon>
        <taxon>Brugia</taxon>
    </lineage>
</organism>
<proteinExistence type="predicted"/>
<dbReference type="InterPro" id="IPR003609">
    <property type="entry name" value="Pan_app"/>
</dbReference>
<feature type="transmembrane region" description="Helical" evidence="1">
    <location>
        <begin position="58"/>
        <end position="76"/>
    </location>
</feature>
<keyword evidence="1" id="KW-1133">Transmembrane helix</keyword>
<accession>A0A4E9FFA7</accession>
<evidence type="ECO:0000313" key="3">
    <source>
        <dbReference type="EMBL" id="VIO95036.1"/>
    </source>
</evidence>
<protein>
    <recommendedName>
        <fullName evidence="2">Apple domain-containing protein</fullName>
    </recommendedName>
</protein>
<keyword evidence="1" id="KW-0812">Transmembrane</keyword>
<feature type="non-terminal residue" evidence="3">
    <location>
        <position position="1"/>
    </location>
</feature>
<dbReference type="AlphaFoldDB" id="A0A4E9FFA7"/>
<feature type="non-terminal residue" evidence="3">
    <location>
        <position position="83"/>
    </location>
</feature>
<dbReference type="KEGG" id="bmy:BM_BM2491"/>
<feature type="domain" description="Apple" evidence="2">
    <location>
        <begin position="1"/>
        <end position="56"/>
    </location>
</feature>
<name>A0A4E9FFA7_BRUMA</name>